<feature type="signal peptide" evidence="2">
    <location>
        <begin position="1"/>
        <end position="16"/>
    </location>
</feature>
<evidence type="ECO:0008006" key="5">
    <source>
        <dbReference type="Google" id="ProtNLM"/>
    </source>
</evidence>
<evidence type="ECO:0000313" key="4">
    <source>
        <dbReference type="Proteomes" id="UP000317716"/>
    </source>
</evidence>
<accession>A0A538TA45</accession>
<reference evidence="3 4" key="1">
    <citation type="journal article" date="2019" name="Nat. Microbiol.">
        <title>Mediterranean grassland soil C-N compound turnover is dependent on rainfall and depth, and is mediated by genomically divergent microorganisms.</title>
        <authorList>
            <person name="Diamond S."/>
            <person name="Andeer P.F."/>
            <person name="Li Z."/>
            <person name="Crits-Christoph A."/>
            <person name="Burstein D."/>
            <person name="Anantharaman K."/>
            <person name="Lane K.R."/>
            <person name="Thomas B.C."/>
            <person name="Pan C."/>
            <person name="Northen T.R."/>
            <person name="Banfield J.F."/>
        </authorList>
    </citation>
    <scope>NUCLEOTIDE SEQUENCE [LARGE SCALE GENOMIC DNA]</scope>
    <source>
        <strain evidence="3">WS_2</strain>
    </source>
</reference>
<sequence>MFAMLVIALLSPCACAASSGKRGGRHGPALPTLPDGTPVEPSTYRAETTESAEILGGGILDWELDLVGGSVDRIGALRASTLEWLQGEVRRGFGDGFELSARAESWNQTVVGQGASAQNVVESGTGTTTVTLRRRLRAGGISGPSACAGFHVRIPGAANGPGPRVVEAGLFVPISFPLGRQSRLAAMVEGDVIPDALDSGRHVEGISSLELTREIDGRLSARCEAVSVWNGDAGRPWLGTVNAGVSFDLLSHIGITMGASAGNSGGVNDLGGFGRLSVHP</sequence>
<keyword evidence="2" id="KW-0732">Signal</keyword>
<dbReference type="EMBL" id="VBOS01000020">
    <property type="protein sequence ID" value="TMQ60509.1"/>
    <property type="molecule type" value="Genomic_DNA"/>
</dbReference>
<name>A0A538TA45_UNCEI</name>
<dbReference type="AlphaFoldDB" id="A0A538TA45"/>
<gene>
    <name evidence="3" type="ORF">E6K72_00585</name>
</gene>
<evidence type="ECO:0000313" key="3">
    <source>
        <dbReference type="EMBL" id="TMQ60509.1"/>
    </source>
</evidence>
<feature type="chain" id="PRO_5021799982" description="Transporter" evidence="2">
    <location>
        <begin position="17"/>
        <end position="280"/>
    </location>
</feature>
<evidence type="ECO:0000256" key="2">
    <source>
        <dbReference type="SAM" id="SignalP"/>
    </source>
</evidence>
<feature type="region of interest" description="Disordered" evidence="1">
    <location>
        <begin position="21"/>
        <end position="42"/>
    </location>
</feature>
<proteinExistence type="predicted"/>
<evidence type="ECO:0000256" key="1">
    <source>
        <dbReference type="SAM" id="MobiDB-lite"/>
    </source>
</evidence>
<dbReference type="Proteomes" id="UP000317716">
    <property type="component" value="Unassembled WGS sequence"/>
</dbReference>
<organism evidence="3 4">
    <name type="scientific">Eiseniibacteriota bacterium</name>
    <dbReference type="NCBI Taxonomy" id="2212470"/>
    <lineage>
        <taxon>Bacteria</taxon>
        <taxon>Candidatus Eiseniibacteriota</taxon>
    </lineage>
</organism>
<comment type="caution">
    <text evidence="3">The sequence shown here is derived from an EMBL/GenBank/DDBJ whole genome shotgun (WGS) entry which is preliminary data.</text>
</comment>
<protein>
    <recommendedName>
        <fullName evidence="5">Transporter</fullName>
    </recommendedName>
</protein>